<comment type="caution">
    <text evidence="3">The sequence shown here is derived from an EMBL/GenBank/DDBJ whole genome shotgun (WGS) entry which is preliminary data.</text>
</comment>
<dbReference type="Pfam" id="PF03732">
    <property type="entry name" value="Retrotrans_gag"/>
    <property type="match status" value="1"/>
</dbReference>
<protein>
    <recommendedName>
        <fullName evidence="2">Retrotransposon gag domain-containing protein</fullName>
    </recommendedName>
</protein>
<accession>A0AA88DM41</accession>
<feature type="compositionally biased region" description="Low complexity" evidence="1">
    <location>
        <begin position="214"/>
        <end position="239"/>
    </location>
</feature>
<evidence type="ECO:0000259" key="2">
    <source>
        <dbReference type="Pfam" id="PF03732"/>
    </source>
</evidence>
<sequence length="310" mass="36411">MVRPRAAAARRPQEANLAEMVVNLQCRLEDQVAKCRISVSRLLSKIKNYPLRQLSQLNLQHQLCLRHKPSNLWSYKNRFLNFMDLTDQEKVFCASYVMNKDARYWWEIVQIRRNVLEMTWNDFIQEFNNKFYNRMAMKAQQNEFNNIKQGTMSVTEAVRKFDQLIVVVIDSGEKPRTTVAECVERALRAEYRLAQATQERAKFFEEKKKEKSQSKQNQGNQLNSQGNRFNLNGNHSNQNHNKRKRNFNGNKNQKNHPQKKNNTVYPTCSKCGKKHLGECKLGSNTCYLCGKEGHYAKNYYTNKQIQTGQN</sequence>
<gene>
    <name evidence="3" type="ORF">TIFTF001_026937</name>
</gene>
<dbReference type="Proteomes" id="UP001187192">
    <property type="component" value="Unassembled WGS sequence"/>
</dbReference>
<dbReference type="PANTHER" id="PTHR34482:SF47">
    <property type="entry name" value="CCHC-TYPE DOMAIN-CONTAINING PROTEIN"/>
    <property type="match status" value="1"/>
</dbReference>
<reference evidence="3" key="1">
    <citation type="submission" date="2023-07" db="EMBL/GenBank/DDBJ databases">
        <title>draft genome sequence of fig (Ficus carica).</title>
        <authorList>
            <person name="Takahashi T."/>
            <person name="Nishimura K."/>
        </authorList>
    </citation>
    <scope>NUCLEOTIDE SEQUENCE</scope>
</reference>
<dbReference type="InterPro" id="IPR005162">
    <property type="entry name" value="Retrotrans_gag_dom"/>
</dbReference>
<feature type="region of interest" description="Disordered" evidence="1">
    <location>
        <begin position="205"/>
        <end position="266"/>
    </location>
</feature>
<dbReference type="AlphaFoldDB" id="A0AA88DM41"/>
<evidence type="ECO:0000313" key="4">
    <source>
        <dbReference type="Proteomes" id="UP001187192"/>
    </source>
</evidence>
<feature type="domain" description="Retrotransposon gag" evidence="2">
    <location>
        <begin position="97"/>
        <end position="168"/>
    </location>
</feature>
<evidence type="ECO:0000313" key="3">
    <source>
        <dbReference type="EMBL" id="GMN57827.1"/>
    </source>
</evidence>
<name>A0AA88DM41_FICCA</name>
<organism evidence="3 4">
    <name type="scientific">Ficus carica</name>
    <name type="common">Common fig</name>
    <dbReference type="NCBI Taxonomy" id="3494"/>
    <lineage>
        <taxon>Eukaryota</taxon>
        <taxon>Viridiplantae</taxon>
        <taxon>Streptophyta</taxon>
        <taxon>Embryophyta</taxon>
        <taxon>Tracheophyta</taxon>
        <taxon>Spermatophyta</taxon>
        <taxon>Magnoliopsida</taxon>
        <taxon>eudicotyledons</taxon>
        <taxon>Gunneridae</taxon>
        <taxon>Pentapetalae</taxon>
        <taxon>rosids</taxon>
        <taxon>fabids</taxon>
        <taxon>Rosales</taxon>
        <taxon>Moraceae</taxon>
        <taxon>Ficeae</taxon>
        <taxon>Ficus</taxon>
    </lineage>
</organism>
<proteinExistence type="predicted"/>
<dbReference type="EMBL" id="BTGU01000073">
    <property type="protein sequence ID" value="GMN57827.1"/>
    <property type="molecule type" value="Genomic_DNA"/>
</dbReference>
<dbReference type="PANTHER" id="PTHR34482">
    <property type="entry name" value="DNA DAMAGE-INDUCIBLE PROTEIN 1-LIKE"/>
    <property type="match status" value="1"/>
</dbReference>
<evidence type="ECO:0000256" key="1">
    <source>
        <dbReference type="SAM" id="MobiDB-lite"/>
    </source>
</evidence>
<keyword evidence="4" id="KW-1185">Reference proteome</keyword>